<keyword evidence="1" id="KW-0812">Transmembrane</keyword>
<organism evidence="2 3">
    <name type="scientific">Aphis glycines</name>
    <name type="common">Soybean aphid</name>
    <dbReference type="NCBI Taxonomy" id="307491"/>
    <lineage>
        <taxon>Eukaryota</taxon>
        <taxon>Metazoa</taxon>
        <taxon>Ecdysozoa</taxon>
        <taxon>Arthropoda</taxon>
        <taxon>Hexapoda</taxon>
        <taxon>Insecta</taxon>
        <taxon>Pterygota</taxon>
        <taxon>Neoptera</taxon>
        <taxon>Paraneoptera</taxon>
        <taxon>Hemiptera</taxon>
        <taxon>Sternorrhyncha</taxon>
        <taxon>Aphidomorpha</taxon>
        <taxon>Aphidoidea</taxon>
        <taxon>Aphididae</taxon>
        <taxon>Aphidini</taxon>
        <taxon>Aphis</taxon>
        <taxon>Aphis</taxon>
    </lineage>
</organism>
<keyword evidence="1" id="KW-1133">Transmembrane helix</keyword>
<feature type="transmembrane region" description="Helical" evidence="1">
    <location>
        <begin position="43"/>
        <end position="59"/>
    </location>
</feature>
<name>A0A6G0SVK0_APHGL</name>
<gene>
    <name evidence="2" type="ORF">AGLY_017303</name>
</gene>
<evidence type="ECO:0000313" key="3">
    <source>
        <dbReference type="Proteomes" id="UP000475862"/>
    </source>
</evidence>
<accession>A0A6G0SVK0</accession>
<sequence length="176" mass="20921">MLQLQTSAEVSEVKTKNFPTVFKKIEKNKKSDGKTGIFTQNQFLIKSIFLYAFLWFKFLRNMSKSRKYANNLVVKNSTLNFPYVFLQIAIEKTRSIIKGTILTAFEFNIFTKLRNDNARFTLKRFKIFVIIKKFKCLRYVSKSRKFARFSISFPSSSCNLYRENSKRYHRNHVMSI</sequence>
<evidence type="ECO:0000256" key="1">
    <source>
        <dbReference type="SAM" id="Phobius"/>
    </source>
</evidence>
<keyword evidence="3" id="KW-1185">Reference proteome</keyword>
<dbReference type="EMBL" id="VYZN01001410">
    <property type="protein sequence ID" value="KAE9522292.1"/>
    <property type="molecule type" value="Genomic_DNA"/>
</dbReference>
<dbReference type="Proteomes" id="UP000475862">
    <property type="component" value="Unassembled WGS sequence"/>
</dbReference>
<dbReference type="AlphaFoldDB" id="A0A6G0SVK0"/>
<comment type="caution">
    <text evidence="2">The sequence shown here is derived from an EMBL/GenBank/DDBJ whole genome shotgun (WGS) entry which is preliminary data.</text>
</comment>
<proteinExistence type="predicted"/>
<evidence type="ECO:0000313" key="2">
    <source>
        <dbReference type="EMBL" id="KAE9522292.1"/>
    </source>
</evidence>
<protein>
    <recommendedName>
        <fullName evidence="4">Transmembrane protein</fullName>
    </recommendedName>
</protein>
<keyword evidence="1" id="KW-0472">Membrane</keyword>
<reference evidence="2 3" key="1">
    <citation type="submission" date="2019-08" db="EMBL/GenBank/DDBJ databases">
        <title>The genome of the soybean aphid Biotype 1, its phylome, world population structure and adaptation to the North American continent.</title>
        <authorList>
            <person name="Giordano R."/>
            <person name="Donthu R.K."/>
            <person name="Hernandez A.G."/>
            <person name="Wright C.L."/>
            <person name="Zimin A.V."/>
        </authorList>
    </citation>
    <scope>NUCLEOTIDE SEQUENCE [LARGE SCALE GENOMIC DNA]</scope>
    <source>
        <tissue evidence="2">Whole aphids</tissue>
    </source>
</reference>
<evidence type="ECO:0008006" key="4">
    <source>
        <dbReference type="Google" id="ProtNLM"/>
    </source>
</evidence>